<gene>
    <name evidence="2" type="ORF">ERS852397_01423</name>
</gene>
<evidence type="ECO:0000313" key="2">
    <source>
        <dbReference type="EMBL" id="CUO12942.1"/>
    </source>
</evidence>
<dbReference type="Proteomes" id="UP000095517">
    <property type="component" value="Unassembled WGS sequence"/>
</dbReference>
<protein>
    <submittedName>
        <fullName evidence="2">His Kinase A (Phosphoacceptor) domain./Histidine kinase-, DNA gyrase B-, and HSP90-like ATPase./Response regulator receiver domain</fullName>
    </submittedName>
</protein>
<dbReference type="EMBL" id="CYZH01000006">
    <property type="protein sequence ID" value="CUO12942.1"/>
    <property type="molecule type" value="Genomic_DNA"/>
</dbReference>
<reference evidence="2 3" key="1">
    <citation type="submission" date="2015-09" db="EMBL/GenBank/DDBJ databases">
        <authorList>
            <consortium name="Pathogen Informatics"/>
        </authorList>
    </citation>
    <scope>NUCLEOTIDE SEQUENCE [LARGE SCALE GENOMIC DNA]</scope>
    <source>
        <strain evidence="2 3">2789STDY5608840</strain>
    </source>
</reference>
<dbReference type="AlphaFoldDB" id="A0A174CHX1"/>
<evidence type="ECO:0000313" key="3">
    <source>
        <dbReference type="Proteomes" id="UP000095517"/>
    </source>
</evidence>
<keyword evidence="2" id="KW-0418">Kinase</keyword>
<keyword evidence="2" id="KW-0808">Transferase</keyword>
<sequence>MKFKTILGYGILIVLLAVTIYLFRSEQVKRNTLLRNERKLVATWQLTEYCLEHKVSFNKMYQIVREEFPNMSSIPGYRKLTHLGFLYSKVYEEYKNLCLYNRPVKHPFFLVGQAEHSADLLTHPVRVLTDFWIDQPRRRPAWR</sequence>
<accession>A0A174CHX1</accession>
<keyword evidence="1" id="KW-0472">Membrane</keyword>
<organism evidence="2 3">
    <name type="scientific">Bacteroides finegoldii</name>
    <dbReference type="NCBI Taxonomy" id="338188"/>
    <lineage>
        <taxon>Bacteria</taxon>
        <taxon>Pseudomonadati</taxon>
        <taxon>Bacteroidota</taxon>
        <taxon>Bacteroidia</taxon>
        <taxon>Bacteroidales</taxon>
        <taxon>Bacteroidaceae</taxon>
        <taxon>Bacteroides</taxon>
    </lineage>
</organism>
<feature type="transmembrane region" description="Helical" evidence="1">
    <location>
        <begin position="6"/>
        <end position="23"/>
    </location>
</feature>
<dbReference type="GO" id="GO:0016301">
    <property type="term" value="F:kinase activity"/>
    <property type="evidence" value="ECO:0007669"/>
    <property type="project" value="UniProtKB-KW"/>
</dbReference>
<proteinExistence type="predicted"/>
<keyword evidence="1" id="KW-1133">Transmembrane helix</keyword>
<name>A0A174CHX1_9BACE</name>
<keyword evidence="1" id="KW-0812">Transmembrane</keyword>
<evidence type="ECO:0000256" key="1">
    <source>
        <dbReference type="SAM" id="Phobius"/>
    </source>
</evidence>